<keyword evidence="7" id="KW-1185">Reference proteome</keyword>
<dbReference type="OrthoDB" id="2019572at2759"/>
<dbReference type="SUPFAM" id="SSF81296">
    <property type="entry name" value="E set domains"/>
    <property type="match status" value="1"/>
</dbReference>
<accession>A0A369J5K1</accession>
<dbReference type="InterPro" id="IPR013783">
    <property type="entry name" value="Ig-like_fold"/>
</dbReference>
<dbReference type="AlphaFoldDB" id="A0A369J5K1"/>
<dbReference type="CDD" id="cd02851">
    <property type="entry name" value="E_set_GO_C"/>
    <property type="match status" value="1"/>
</dbReference>
<dbReference type="EMBL" id="LUEZ02000122">
    <property type="protein sequence ID" value="RDB16682.1"/>
    <property type="molecule type" value="Genomic_DNA"/>
</dbReference>
<feature type="signal peptide" evidence="3">
    <location>
        <begin position="1"/>
        <end position="19"/>
    </location>
</feature>
<dbReference type="Gene3D" id="2.60.40.10">
    <property type="entry name" value="Immunoglobulins"/>
    <property type="match status" value="1"/>
</dbReference>
<dbReference type="Proteomes" id="UP000076154">
    <property type="component" value="Unassembled WGS sequence"/>
</dbReference>
<dbReference type="PANTHER" id="PTHR32208:SF21">
    <property type="entry name" value="LOW QUALITY PROTEIN: ALDEHYDE OXIDASE GLOX-LIKE"/>
    <property type="match status" value="1"/>
</dbReference>
<dbReference type="Gene3D" id="2.130.10.80">
    <property type="entry name" value="Galactose oxidase/kelch, beta-propeller"/>
    <property type="match status" value="1"/>
</dbReference>
<feature type="region of interest" description="Disordered" evidence="2">
    <location>
        <begin position="124"/>
        <end position="143"/>
    </location>
</feature>
<reference evidence="6" key="1">
    <citation type="submission" date="2018-04" db="EMBL/GenBank/DDBJ databases">
        <title>Whole genome sequencing of Hypsizygus marmoreus.</title>
        <authorList>
            <person name="Choi I.-G."/>
            <person name="Min B."/>
            <person name="Kim J.-G."/>
            <person name="Kim S."/>
            <person name="Oh Y.-L."/>
            <person name="Kong W.-S."/>
            <person name="Park H."/>
            <person name="Jeong J."/>
            <person name="Song E.-S."/>
        </authorList>
    </citation>
    <scope>NUCLEOTIDE SEQUENCE [LARGE SCALE GENOMIC DNA]</scope>
    <source>
        <strain evidence="6">51987-8</strain>
    </source>
</reference>
<evidence type="ECO:0000256" key="2">
    <source>
        <dbReference type="SAM" id="MobiDB-lite"/>
    </source>
</evidence>
<organism evidence="6 7">
    <name type="scientific">Hypsizygus marmoreus</name>
    <name type="common">White beech mushroom</name>
    <name type="synonym">Agaricus marmoreus</name>
    <dbReference type="NCBI Taxonomy" id="39966"/>
    <lineage>
        <taxon>Eukaryota</taxon>
        <taxon>Fungi</taxon>
        <taxon>Dikarya</taxon>
        <taxon>Basidiomycota</taxon>
        <taxon>Agaricomycotina</taxon>
        <taxon>Agaricomycetes</taxon>
        <taxon>Agaricomycetidae</taxon>
        <taxon>Agaricales</taxon>
        <taxon>Tricholomatineae</taxon>
        <taxon>Lyophyllaceae</taxon>
        <taxon>Hypsizygus</taxon>
    </lineage>
</organism>
<dbReference type="InterPro" id="IPR015202">
    <property type="entry name" value="GO-like_E_set"/>
</dbReference>
<dbReference type="InParanoid" id="A0A369J5K1"/>
<evidence type="ECO:0000259" key="5">
    <source>
        <dbReference type="Pfam" id="PF09118"/>
    </source>
</evidence>
<name>A0A369J5K1_HYPMA</name>
<gene>
    <name evidence="6" type="primary">GLX_1</name>
    <name evidence="6" type="ORF">Hypma_002510</name>
</gene>
<evidence type="ECO:0000256" key="3">
    <source>
        <dbReference type="SAM" id="SignalP"/>
    </source>
</evidence>
<evidence type="ECO:0000256" key="1">
    <source>
        <dbReference type="ARBA" id="ARBA00022729"/>
    </source>
</evidence>
<feature type="domain" description="Galactose oxidase-like Early set" evidence="5">
    <location>
        <begin position="462"/>
        <end position="569"/>
    </location>
</feature>
<comment type="caution">
    <text evidence="6">The sequence shown here is derived from an EMBL/GenBank/DDBJ whole genome shotgun (WGS) entry which is preliminary data.</text>
</comment>
<dbReference type="InterPro" id="IPR014756">
    <property type="entry name" value="Ig_E-set"/>
</dbReference>
<evidence type="ECO:0000313" key="6">
    <source>
        <dbReference type="EMBL" id="RDB16682.1"/>
    </source>
</evidence>
<keyword evidence="1 3" id="KW-0732">Signal</keyword>
<dbReference type="STRING" id="39966.A0A369J5K1"/>
<evidence type="ECO:0000313" key="7">
    <source>
        <dbReference type="Proteomes" id="UP000076154"/>
    </source>
</evidence>
<dbReference type="PANTHER" id="PTHR32208">
    <property type="entry name" value="SECRETED PROTEIN-RELATED"/>
    <property type="match status" value="1"/>
</dbReference>
<feature type="domain" description="Glyoxal oxidase N-terminal" evidence="4">
    <location>
        <begin position="140"/>
        <end position="457"/>
    </location>
</feature>
<dbReference type="InterPro" id="IPR037293">
    <property type="entry name" value="Gal_Oxidase_central_sf"/>
</dbReference>
<sequence length="636" mass="68205">MSTLLHLLAINAIALLAHAQSSTIPRPGQPVHTGVAGSFELIGDSLVSAQQLFLGNENNVYFVDKVENNPTRFNGHPAWASEWTLSSDGQRPMDAQTNSFCAGGNVLGNGTWINVGGNQAVTYGGEAAPSQNGGGPYDDPDGRRSIRLLNPCDDQKCDWILSPHSSDQRWYPTLETLEDGTIIILGGCRNGGYVNDRFQDNPTYEFFPPTGEPIISPILRRTLPVNLYPLTWLLPSGKLLIQSNWATVLFDHRTGRETALDDIPDAVRTYPASAGTIMLPLTPANNWTATVLFCGGADVKTDQWLRPDWVITKNPTSASCVTLTPDVSKSYVQDDPLPESRSMVNFIALPDGKVLALNGAALGTAGYGTQSWAIGQSYADGPVLTPAIYDPKAPAGKRWSKEGLSASTIPRMYHSSAVLLPDGSVFVSGSNPNADYNVGPTIKYGTEYRTERFYPSYYNSRRPQPVGLLKQLSYGGPSFDVTLDAEDLFDDIENIKQTTVVLIRPGFSTHSLNMGQRHLELESTYTGFKNKTAVLHVSQLPPNPAIIAPGPALIFVVVKGVPSIGVQVMLGSGQLGAQPVLSIGDLPASSINNLSDSQSSVDNNDNNDNNGASTASLSRLGVYGLGMLIAAVLLGS</sequence>
<dbReference type="Pfam" id="PF07250">
    <property type="entry name" value="Glyoxal_oxid_N"/>
    <property type="match status" value="1"/>
</dbReference>
<dbReference type="SUPFAM" id="SSF50965">
    <property type="entry name" value="Galactose oxidase, central domain"/>
    <property type="match status" value="1"/>
</dbReference>
<proteinExistence type="predicted"/>
<dbReference type="InterPro" id="IPR009880">
    <property type="entry name" value="Glyoxal_oxidase_N"/>
</dbReference>
<feature type="chain" id="PRO_5016795398" evidence="3">
    <location>
        <begin position="20"/>
        <end position="636"/>
    </location>
</feature>
<protein>
    <submittedName>
        <fullName evidence="6">Aldehyde oxidase GLOX</fullName>
    </submittedName>
</protein>
<evidence type="ECO:0000259" key="4">
    <source>
        <dbReference type="Pfam" id="PF07250"/>
    </source>
</evidence>
<dbReference type="InterPro" id="IPR011043">
    <property type="entry name" value="Gal_Oxase/kelch_b-propeller"/>
</dbReference>
<dbReference type="Pfam" id="PF09118">
    <property type="entry name" value="GO-like_E_set"/>
    <property type="match status" value="1"/>
</dbReference>